<evidence type="ECO:0000256" key="1">
    <source>
        <dbReference type="SAM" id="SignalP"/>
    </source>
</evidence>
<dbReference type="Proteomes" id="UP001556367">
    <property type="component" value="Unassembled WGS sequence"/>
</dbReference>
<proteinExistence type="predicted"/>
<evidence type="ECO:0000313" key="3">
    <source>
        <dbReference type="Proteomes" id="UP001556367"/>
    </source>
</evidence>
<feature type="signal peptide" evidence="1">
    <location>
        <begin position="1"/>
        <end position="16"/>
    </location>
</feature>
<evidence type="ECO:0000313" key="2">
    <source>
        <dbReference type="EMBL" id="KAL0954936.1"/>
    </source>
</evidence>
<name>A0ABR3JH85_9AGAR</name>
<keyword evidence="1" id="KW-0732">Signal</keyword>
<protein>
    <submittedName>
        <fullName evidence="2">Uncharacterized protein</fullName>
    </submittedName>
</protein>
<dbReference type="EMBL" id="JASNQZ010000007">
    <property type="protein sequence ID" value="KAL0954936.1"/>
    <property type="molecule type" value="Genomic_DNA"/>
</dbReference>
<sequence length="114" mass="11561">MKSFFAVALLAVCAVAAPTPMPLDPKSGYVSHQVSGYGDNYVHGPPSTHGTFPHGQGSWCTIAPGHNGLVGAVGSLVGGVLCTVKGVVKAVDHITQPITGPITHPILKGVVKAL</sequence>
<accession>A0ABR3JH85</accession>
<keyword evidence="3" id="KW-1185">Reference proteome</keyword>
<feature type="chain" id="PRO_5045791342" evidence="1">
    <location>
        <begin position="17"/>
        <end position="114"/>
    </location>
</feature>
<organism evidence="2 3">
    <name type="scientific">Hohenbuehelia grisea</name>
    <dbReference type="NCBI Taxonomy" id="104357"/>
    <lineage>
        <taxon>Eukaryota</taxon>
        <taxon>Fungi</taxon>
        <taxon>Dikarya</taxon>
        <taxon>Basidiomycota</taxon>
        <taxon>Agaricomycotina</taxon>
        <taxon>Agaricomycetes</taxon>
        <taxon>Agaricomycetidae</taxon>
        <taxon>Agaricales</taxon>
        <taxon>Pleurotineae</taxon>
        <taxon>Pleurotaceae</taxon>
        <taxon>Hohenbuehelia</taxon>
    </lineage>
</organism>
<reference evidence="3" key="1">
    <citation type="submission" date="2024-06" db="EMBL/GenBank/DDBJ databases">
        <title>Multi-omics analyses provide insights into the biosynthesis of the anticancer antibiotic pleurotin in Hohenbuehelia grisea.</title>
        <authorList>
            <person name="Weaver J.A."/>
            <person name="Alberti F."/>
        </authorList>
    </citation>
    <scope>NUCLEOTIDE SEQUENCE [LARGE SCALE GENOMIC DNA]</scope>
    <source>
        <strain evidence="3">T-177</strain>
    </source>
</reference>
<comment type="caution">
    <text evidence="2">The sequence shown here is derived from an EMBL/GenBank/DDBJ whole genome shotgun (WGS) entry which is preliminary data.</text>
</comment>
<gene>
    <name evidence="2" type="ORF">HGRIS_003869</name>
</gene>